<dbReference type="EMBL" id="BSRL01000001">
    <property type="protein sequence ID" value="GLV67578.1"/>
    <property type="molecule type" value="Genomic_DNA"/>
</dbReference>
<proteinExistence type="predicted"/>
<dbReference type="RefSeq" id="WP_261865181.1">
    <property type="nucleotide sequence ID" value="NZ_BRLF01000001.1"/>
</dbReference>
<keyword evidence="3" id="KW-1185">Reference proteome</keyword>
<dbReference type="AlphaFoldDB" id="A0AAI9PCL2"/>
<organism evidence="2 4">
    <name type="scientific">Pectobacterium carotovorum subsp. carotovorum</name>
    <name type="common">Erwinia carotovora subsp. carotovora</name>
    <dbReference type="NCBI Taxonomy" id="555"/>
    <lineage>
        <taxon>Bacteria</taxon>
        <taxon>Pseudomonadati</taxon>
        <taxon>Pseudomonadota</taxon>
        <taxon>Gammaproteobacteria</taxon>
        <taxon>Enterobacterales</taxon>
        <taxon>Pectobacteriaceae</taxon>
        <taxon>Pectobacterium</taxon>
    </lineage>
</organism>
<evidence type="ECO:0000313" key="1">
    <source>
        <dbReference type="EMBL" id="GKX45270.1"/>
    </source>
</evidence>
<dbReference type="Proteomes" id="UP001058167">
    <property type="component" value="Unassembled WGS sequence"/>
</dbReference>
<dbReference type="EMBL" id="BRLF01000001">
    <property type="protein sequence ID" value="GKX45270.1"/>
    <property type="molecule type" value="Genomic_DNA"/>
</dbReference>
<sequence length="98" mass="11124">MSMPFLLYQYLMVLDALIEPSGSYIEQLRHGQVLSAIYMASGHVGKNDYDKFTPLALADMNGLISGKTQEELIQDRKKENHNKIMSLFDIKENSDGKQ</sequence>
<gene>
    <name evidence="2" type="ORF">Pcaca03_00220</name>
    <name evidence="1" type="ORF">SOASR016_00220</name>
</gene>
<evidence type="ECO:0000313" key="2">
    <source>
        <dbReference type="EMBL" id="GLV67578.1"/>
    </source>
</evidence>
<evidence type="ECO:0000313" key="4">
    <source>
        <dbReference type="Proteomes" id="UP001165145"/>
    </source>
</evidence>
<protein>
    <submittedName>
        <fullName evidence="2">Uncharacterized protein</fullName>
    </submittedName>
</protein>
<dbReference type="Proteomes" id="UP001165145">
    <property type="component" value="Unassembled WGS sequence"/>
</dbReference>
<reference evidence="1" key="1">
    <citation type="submission" date="2022-06" db="EMBL/GenBank/DDBJ databases">
        <title>Draft genome sequences of Pectobacterium carotovorum subsp. carotovorum str. NBRC12380.</title>
        <authorList>
            <person name="Wakabayashi Y."/>
            <person name="Kojima K."/>
        </authorList>
    </citation>
    <scope>NUCLEOTIDE SEQUENCE</scope>
    <source>
        <strain evidence="1">NBRC 12380</strain>
    </source>
</reference>
<evidence type="ECO:0000313" key="3">
    <source>
        <dbReference type="Proteomes" id="UP001058167"/>
    </source>
</evidence>
<comment type="caution">
    <text evidence="2">The sequence shown here is derived from an EMBL/GenBank/DDBJ whole genome shotgun (WGS) entry which is preliminary data.</text>
</comment>
<name>A0AAI9PCL2_PECCC</name>
<accession>A0AAI9PCL2</accession>
<reference evidence="2" key="2">
    <citation type="submission" date="2023-02" db="EMBL/GenBank/DDBJ databases">
        <title>Pectobacterium carotovorum subsp. carotovorum NBRC 12380.</title>
        <authorList>
            <person name="Ichikawa N."/>
            <person name="Sato H."/>
            <person name="Tonouchi N."/>
        </authorList>
    </citation>
    <scope>NUCLEOTIDE SEQUENCE</scope>
    <source>
        <strain evidence="2">NBRC 12380</strain>
    </source>
</reference>